<dbReference type="Proteomes" id="UP000182272">
    <property type="component" value="Chromosome I"/>
</dbReference>
<dbReference type="OrthoDB" id="6983889at2"/>
<feature type="domain" description="CBM-cenC" evidence="2">
    <location>
        <begin position="882"/>
        <end position="993"/>
    </location>
</feature>
<protein>
    <submittedName>
        <fullName evidence="3">Carbohydrate binding domain-containing protein</fullName>
    </submittedName>
</protein>
<name>A0A1H6NNY6_9PSED</name>
<evidence type="ECO:0000313" key="4">
    <source>
        <dbReference type="Proteomes" id="UP000182272"/>
    </source>
</evidence>
<evidence type="ECO:0000313" key="3">
    <source>
        <dbReference type="EMBL" id="SEI12292.1"/>
    </source>
</evidence>
<reference evidence="3 4" key="1">
    <citation type="submission" date="2016-10" db="EMBL/GenBank/DDBJ databases">
        <authorList>
            <person name="de Groot N.N."/>
        </authorList>
    </citation>
    <scope>NUCLEOTIDE SEQUENCE [LARGE SCALE GENOMIC DNA]</scope>
    <source>
        <strain evidence="3 4">LMG 2158</strain>
    </source>
</reference>
<proteinExistence type="predicted"/>
<organism evidence="3 4">
    <name type="scientific">Pseudomonas asplenii</name>
    <dbReference type="NCBI Taxonomy" id="53407"/>
    <lineage>
        <taxon>Bacteria</taxon>
        <taxon>Pseudomonadati</taxon>
        <taxon>Pseudomonadota</taxon>
        <taxon>Gammaproteobacteria</taxon>
        <taxon>Pseudomonadales</taxon>
        <taxon>Pseudomonadaceae</taxon>
        <taxon>Pseudomonas</taxon>
    </lineage>
</organism>
<dbReference type="InterPro" id="IPR003305">
    <property type="entry name" value="CenC_carb-bd"/>
</dbReference>
<dbReference type="EMBL" id="LT629972">
    <property type="protein sequence ID" value="SEI12292.1"/>
    <property type="molecule type" value="Genomic_DNA"/>
</dbReference>
<gene>
    <name evidence="3" type="ORF">SAMN05216581_2450</name>
</gene>
<dbReference type="GO" id="GO:0016798">
    <property type="term" value="F:hydrolase activity, acting on glycosyl bonds"/>
    <property type="evidence" value="ECO:0007669"/>
    <property type="project" value="InterPro"/>
</dbReference>
<sequence length="1016" mass="112016">MNQRLDPLLPADNASQVRTFDLTQPEHFPPVPFDELPLYIPGMTTPVIGVDGGINRAALDTHKDKGLLCILLPYEPMAENDFIELFCRDLTTPVAFHTVSDIEAANGSLIPLYIPRARLPDGIADPVFFRLTRVGGNPSETGRFRLKVDTVAPAGRNPVASTYQNENLPLPIFPQELIDFGVGEGDIGNPVPVLVDFYPAISNPTPDINRTVRDRIRLSIGGYIIEHKVTEGEVEGQEPITLWINTGDWAKIGSGEHVCEYEVVDEVGNYSDGWSPAQQLEVRLDDQAEPLLYEPYVEESDENNVLDADALEGADAYVVVALHRADFTFGDTIRVRLNGRTSDGLPVIQYLDHPVKTSELGRTARITWKNADILPLIKGRVQISYVRIRPSVPDRGSHGVIVYVIGTQTGTRLPPPWVDEAPDNVLPPDVPVLTVNIKEYVGQDPFDRITLVLDGTFANGQPYYQEVDDMAGTGDIVFRLQNGANGDIARLEGGTLRLYYFVENDMGKRPSEDLLLDVGEPQASLPPVEVNEAPPPDQVFDPEVSLFDARVVIKANEEIIKGDLIKLYAMGSVAGGSAPVFNFPVTETWVGRDLPFTLRRQYILPNLDRSMRLYYTLARTGERTRLSHPFVMTVGSALDLKEPWVLETTEPGGTLLNPINGQAAVTLRVRYDRMSDTDDIQPYWKGVAGIGSPDIIPKQGNAALGYVDFTLLGNSAVGPNIGKTVEVSYEVTRAGATQPSRPLNLTVQNLPVSALPRLRILQANADGQVDVKGTVTFRVDAWPFFRQGDRVWLSLENDRPGIDRLPIWTAASISAGEFNQGYLQRVITSTSAHAAWLRALAHGSRLSVVFKVAFGGSSNEAEAQVFPTQAYTISNPLRQLTNFENNTTGLWTRGNGAANSTFETVSGNRVLRCPTIQANNSGAVLSQVINLTVNAQYRLSCIARRYQTLELYPKLSFRMNNVRFLDPVTITGTAWQTLSAVFRPTSSSTILDIRNEEYRPAGNDFDIDDVLIEQIT</sequence>
<evidence type="ECO:0000256" key="1">
    <source>
        <dbReference type="ARBA" id="ARBA00022801"/>
    </source>
</evidence>
<dbReference type="Pfam" id="PF02018">
    <property type="entry name" value="CBM_4_9"/>
    <property type="match status" value="1"/>
</dbReference>
<dbReference type="AlphaFoldDB" id="A0A1H6NNY6"/>
<keyword evidence="1" id="KW-0378">Hydrolase</keyword>
<dbReference type="Gene3D" id="2.60.120.260">
    <property type="entry name" value="Galactose-binding domain-like"/>
    <property type="match status" value="1"/>
</dbReference>
<dbReference type="SUPFAM" id="SSF49785">
    <property type="entry name" value="Galactose-binding domain-like"/>
    <property type="match status" value="1"/>
</dbReference>
<dbReference type="InterPro" id="IPR008979">
    <property type="entry name" value="Galactose-bd-like_sf"/>
</dbReference>
<dbReference type="RefSeq" id="WP_019361961.1">
    <property type="nucleotide sequence ID" value="NZ_LT629972.1"/>
</dbReference>
<accession>A0A1H6NNY6</accession>
<evidence type="ECO:0000259" key="2">
    <source>
        <dbReference type="Pfam" id="PF02018"/>
    </source>
</evidence>